<dbReference type="CDD" id="cd02541">
    <property type="entry name" value="UGPase_prokaryotic"/>
    <property type="match status" value="1"/>
</dbReference>
<keyword evidence="6 8" id="KW-0548">Nucleotidyltransferase</keyword>
<evidence type="ECO:0000256" key="4">
    <source>
        <dbReference type="ARBA" id="ARBA00012415"/>
    </source>
</evidence>
<dbReference type="GO" id="GO:0006011">
    <property type="term" value="P:UDP-alpha-D-glucose metabolic process"/>
    <property type="evidence" value="ECO:0007669"/>
    <property type="project" value="InterPro"/>
</dbReference>
<evidence type="ECO:0000256" key="5">
    <source>
        <dbReference type="ARBA" id="ARBA00022679"/>
    </source>
</evidence>
<dbReference type="SUPFAM" id="SSF53448">
    <property type="entry name" value="Nucleotide-diphospho-sugar transferases"/>
    <property type="match status" value="1"/>
</dbReference>
<dbReference type="FunFam" id="3.90.550.10:FF:000045">
    <property type="entry name" value="UTP--glucose-1-phosphate uridylyltransferase"/>
    <property type="match status" value="1"/>
</dbReference>
<feature type="domain" description="Nucleotidyl transferase" evidence="9">
    <location>
        <begin position="6"/>
        <end position="263"/>
    </location>
</feature>
<dbReference type="NCBIfam" id="TIGR01099">
    <property type="entry name" value="galU"/>
    <property type="match status" value="1"/>
</dbReference>
<evidence type="ECO:0000313" key="10">
    <source>
        <dbReference type="EMBL" id="XBX97783.1"/>
    </source>
</evidence>
<evidence type="ECO:0000256" key="8">
    <source>
        <dbReference type="RuleBase" id="RU361259"/>
    </source>
</evidence>
<evidence type="ECO:0000256" key="2">
    <source>
        <dbReference type="ARBA" id="ARBA00005189"/>
    </source>
</evidence>
<comment type="similarity">
    <text evidence="3 8">Belongs to the UDPGP type 2 family.</text>
</comment>
<gene>
    <name evidence="10" type="primary">galU</name>
    <name evidence="10" type="ORF">ABR335_15235</name>
</gene>
<dbReference type="PANTHER" id="PTHR43197">
    <property type="entry name" value="UTP--GLUCOSE-1-PHOSPHATE URIDYLYLTRANSFERASE"/>
    <property type="match status" value="1"/>
</dbReference>
<name>A0AAU7WF56_9BACI</name>
<evidence type="ECO:0000259" key="9">
    <source>
        <dbReference type="Pfam" id="PF00483"/>
    </source>
</evidence>
<organism evidence="10">
    <name type="scientific">Heyndrickxia faecalis</name>
    <dbReference type="NCBI Taxonomy" id="2824910"/>
    <lineage>
        <taxon>Bacteria</taxon>
        <taxon>Bacillati</taxon>
        <taxon>Bacillota</taxon>
        <taxon>Bacilli</taxon>
        <taxon>Bacillales</taxon>
        <taxon>Bacillaceae</taxon>
        <taxon>Heyndrickxia</taxon>
    </lineage>
</organism>
<protein>
    <recommendedName>
        <fullName evidence="4 8">UTP--glucose-1-phosphate uridylyltransferase</fullName>
        <ecNumber evidence="4 8">2.7.7.9</ecNumber>
    </recommendedName>
    <alternativeName>
        <fullName evidence="8">UDP-glucose pyrophosphorylase</fullName>
    </alternativeName>
</protein>
<dbReference type="RefSeq" id="WP_350346357.1">
    <property type="nucleotide sequence ID" value="NZ_CP158453.1"/>
</dbReference>
<dbReference type="GO" id="GO:0003983">
    <property type="term" value="F:UTP:glucose-1-phosphate uridylyltransferase activity"/>
    <property type="evidence" value="ECO:0007669"/>
    <property type="project" value="UniProtKB-EC"/>
</dbReference>
<comment type="pathway">
    <text evidence="1">Glycolipid metabolism; diglucosyl-diacylglycerol biosynthesis.</text>
</comment>
<proteinExistence type="inferred from homology"/>
<dbReference type="InterPro" id="IPR005771">
    <property type="entry name" value="GalU_uridylyltTrfase_bac/arc"/>
</dbReference>
<dbReference type="Pfam" id="PF00483">
    <property type="entry name" value="NTP_transferase"/>
    <property type="match status" value="1"/>
</dbReference>
<accession>A0AAU7WF56</accession>
<evidence type="ECO:0000256" key="1">
    <source>
        <dbReference type="ARBA" id="ARBA00005164"/>
    </source>
</evidence>
<dbReference type="EC" id="2.7.7.9" evidence="4 8"/>
<evidence type="ECO:0000256" key="7">
    <source>
        <dbReference type="ARBA" id="ARBA00048128"/>
    </source>
</evidence>
<evidence type="ECO:0000256" key="6">
    <source>
        <dbReference type="ARBA" id="ARBA00022695"/>
    </source>
</evidence>
<dbReference type="PANTHER" id="PTHR43197:SF1">
    <property type="entry name" value="UTP--GLUCOSE-1-PHOSPHATE URIDYLYLTRANSFERASE"/>
    <property type="match status" value="1"/>
</dbReference>
<dbReference type="AlphaFoldDB" id="A0AAU7WF56"/>
<evidence type="ECO:0000256" key="3">
    <source>
        <dbReference type="ARBA" id="ARBA00006890"/>
    </source>
</evidence>
<dbReference type="InterPro" id="IPR005835">
    <property type="entry name" value="NTP_transferase_dom"/>
</dbReference>
<dbReference type="Gene3D" id="3.90.550.10">
    <property type="entry name" value="Spore Coat Polysaccharide Biosynthesis Protein SpsA, Chain A"/>
    <property type="match status" value="1"/>
</dbReference>
<comment type="pathway">
    <text evidence="2">Lipid metabolism.</text>
</comment>
<dbReference type="InterPro" id="IPR029044">
    <property type="entry name" value="Nucleotide-diphossugar_trans"/>
</dbReference>
<dbReference type="EMBL" id="CP158453">
    <property type="protein sequence ID" value="XBX97783.1"/>
    <property type="molecule type" value="Genomic_DNA"/>
</dbReference>
<reference evidence="10" key="1">
    <citation type="submission" date="2024-06" db="EMBL/GenBank/DDBJ databases">
        <authorList>
            <person name="Huang C.H."/>
            <person name="Ting Y.S."/>
            <person name="Cheng Y.H."/>
        </authorList>
    </citation>
    <scope>NUCLEOTIDE SEQUENCE</scope>
    <source>
        <strain evidence="10">TCI803</strain>
    </source>
</reference>
<keyword evidence="5 8" id="KW-0808">Transferase</keyword>
<sequence length="298" mass="33616">MKKVRKAIIPAAGLGTRFLPATKAMPKEMLPIVDKPTIQYIVEEAVESGIEDIIIVTGKGKRAIEDHFDNAWELEQNLAEKGKFDLLDKVRYSSNLANIHYIRQKEPLGLGHAVWCARNFIGDEPFAVLLGDDIVQNDPPCLKQLIDQYEETRSSVIGVQQVPEEETHRYGIIAPASKEGRRYQVDKFVEKPKQGTAPSNLAIIGRYLLTPEIFMFLDKQEKGAGGEIQLTDAIQQLNQIQRVFAYQFEGKRYDVGEKLGFIQSQIEMALQDKTISQDLLKIMKGIIEKTNTSVLETK</sequence>
<dbReference type="GeneID" id="93260982"/>
<comment type="catalytic activity">
    <reaction evidence="7 8">
        <text>alpha-D-glucose 1-phosphate + UTP + H(+) = UDP-alpha-D-glucose + diphosphate</text>
        <dbReference type="Rhea" id="RHEA:19889"/>
        <dbReference type="ChEBI" id="CHEBI:15378"/>
        <dbReference type="ChEBI" id="CHEBI:33019"/>
        <dbReference type="ChEBI" id="CHEBI:46398"/>
        <dbReference type="ChEBI" id="CHEBI:58601"/>
        <dbReference type="ChEBI" id="CHEBI:58885"/>
        <dbReference type="EC" id="2.7.7.9"/>
    </reaction>
</comment>